<dbReference type="EMBL" id="LMYN01000018">
    <property type="protein sequence ID" value="KSA02877.1"/>
    <property type="molecule type" value="Genomic_DNA"/>
</dbReference>
<proteinExistence type="predicted"/>
<evidence type="ECO:0008006" key="4">
    <source>
        <dbReference type="Google" id="ProtNLM"/>
    </source>
</evidence>
<protein>
    <recommendedName>
        <fullName evidence="4">Adherence factor</fullName>
    </recommendedName>
</protein>
<dbReference type="GeneID" id="26838366"/>
<sequence length="403" mass="44984">MNNQIANDTNFKCEQMSFGLPKGYNLSTHDGQPLGLQILGQPVMGQQVMGQQVLVQQQGAKTQYKEFEQPRYYGSSMVVQQPYVQGGNQAGGQAGIGNGQLGGQVGGQVGGTPYMNQAIVYPTQQQMYETRPVNSYLLIHQGQDQGQVAASFYGAARTRAAPEQPVVYEGFIERLQQLLPVPPMSRVAIRPEINLLLNQKRARRKSKFSKSQDDLIVELKRKGKTWVEIAEISGVGSYLAARNRYQVIVGQQGNNNSSSWGDEDKSTLRKLLDEAEIEKWKFIAAELSKATGKSFSDRECRETVRMLFWADPASFNVSEETVNECYKEKKITERANEQQLYIDSERHYAQPFFSQTSTSTNTSHTSNSSTALSHPPAPPLNLYHSYNSKSSPESIDNYAGSYY</sequence>
<accession>A0A0V1Q307</accession>
<evidence type="ECO:0000313" key="3">
    <source>
        <dbReference type="Proteomes" id="UP000054251"/>
    </source>
</evidence>
<gene>
    <name evidence="2" type="ORF">AC631_01357</name>
</gene>
<name>A0A0V1Q307_9ASCO</name>
<organism evidence="2 3">
    <name type="scientific">Debaryomyces fabryi</name>
    <dbReference type="NCBI Taxonomy" id="58627"/>
    <lineage>
        <taxon>Eukaryota</taxon>
        <taxon>Fungi</taxon>
        <taxon>Dikarya</taxon>
        <taxon>Ascomycota</taxon>
        <taxon>Saccharomycotina</taxon>
        <taxon>Pichiomycetes</taxon>
        <taxon>Debaryomycetaceae</taxon>
        <taxon>Debaryomyces</taxon>
    </lineage>
</organism>
<reference evidence="2 3" key="1">
    <citation type="submission" date="2015-11" db="EMBL/GenBank/DDBJ databases">
        <title>The genome of Debaryomyces fabryi.</title>
        <authorList>
            <person name="Tafer H."/>
            <person name="Lopandic K."/>
        </authorList>
    </citation>
    <scope>NUCLEOTIDE SEQUENCE [LARGE SCALE GENOMIC DNA]</scope>
    <source>
        <strain evidence="2 3">CBS 789</strain>
    </source>
</reference>
<dbReference type="Proteomes" id="UP000054251">
    <property type="component" value="Unassembled WGS sequence"/>
</dbReference>
<dbReference type="AlphaFoldDB" id="A0A0V1Q307"/>
<evidence type="ECO:0000313" key="2">
    <source>
        <dbReference type="EMBL" id="KSA02877.1"/>
    </source>
</evidence>
<feature type="region of interest" description="Disordered" evidence="1">
    <location>
        <begin position="354"/>
        <end position="392"/>
    </location>
</feature>
<dbReference type="OrthoDB" id="2350934at2759"/>
<comment type="caution">
    <text evidence="2">The sequence shown here is derived from an EMBL/GenBank/DDBJ whole genome shotgun (WGS) entry which is preliminary data.</text>
</comment>
<evidence type="ECO:0000256" key="1">
    <source>
        <dbReference type="SAM" id="MobiDB-lite"/>
    </source>
</evidence>
<dbReference type="RefSeq" id="XP_015468979.1">
    <property type="nucleotide sequence ID" value="XM_015610187.1"/>
</dbReference>
<keyword evidence="3" id="KW-1185">Reference proteome</keyword>
<feature type="compositionally biased region" description="Low complexity" evidence="1">
    <location>
        <begin position="356"/>
        <end position="370"/>
    </location>
</feature>